<feature type="signal peptide" evidence="1">
    <location>
        <begin position="1"/>
        <end position="16"/>
    </location>
</feature>
<feature type="chain" id="PRO_5008901572" evidence="1">
    <location>
        <begin position="17"/>
        <end position="172"/>
    </location>
</feature>
<sequence length="172" mass="19704">MFRYLLISVLAVGSLAGNEADTTRYLDDVLKNHLPETLERHHLQTPLLPPFGIVLKHGEEPIEFHKGYVHGFSKHLARKGDCTGSQWMLSNVTFGCYMSANDLRAHYEVLSKREGDKKNFTADFLTENTTVWVLFTQRKPRPVHVTVDLSRLDLTMHLTDEPKAEEEKPEMV</sequence>
<keyword evidence="1" id="KW-0732">Signal</keyword>
<dbReference type="EMBL" id="GETE01000179">
    <property type="protein sequence ID" value="JAT79225.1"/>
    <property type="molecule type" value="Transcribed_RNA"/>
</dbReference>
<organism evidence="2">
    <name type="scientific">Ornithodoros brasiliensis</name>
    <name type="common">Mouro tick</name>
    <dbReference type="NCBI Taxonomy" id="888526"/>
    <lineage>
        <taxon>Eukaryota</taxon>
        <taxon>Metazoa</taxon>
        <taxon>Ecdysozoa</taxon>
        <taxon>Arthropoda</taxon>
        <taxon>Chelicerata</taxon>
        <taxon>Arachnida</taxon>
        <taxon>Acari</taxon>
        <taxon>Parasitiformes</taxon>
        <taxon>Ixodida</taxon>
        <taxon>Ixodoidea</taxon>
        <taxon>Argasidae</taxon>
        <taxon>Ornithodorinae</taxon>
        <taxon>Ornithodoros</taxon>
    </lineage>
</organism>
<protein>
    <submittedName>
        <fullName evidence="2">Putative secreted protein</fullName>
    </submittedName>
</protein>
<proteinExistence type="predicted"/>
<feature type="non-terminal residue" evidence="2">
    <location>
        <position position="172"/>
    </location>
</feature>
<evidence type="ECO:0000256" key="1">
    <source>
        <dbReference type="SAM" id="SignalP"/>
    </source>
</evidence>
<name>A0A1D2AJV9_ORNBR</name>
<accession>A0A1D2AJV9</accession>
<evidence type="ECO:0000313" key="2">
    <source>
        <dbReference type="EMBL" id="JAT79225.1"/>
    </source>
</evidence>
<reference evidence="2" key="1">
    <citation type="submission" date="2016-07" db="EMBL/GenBank/DDBJ databases">
        <title>Salivary Glands transcriptome analysis on engorged females of Ornithodoros brasiliensis (Acari:Argasidae).</title>
        <authorList>
            <person name="Simons S.M."/>
            <person name="Carvalho E."/>
            <person name="Junqueira-de-Azevedo I."/>
            <person name="Ho P.L."/>
            <person name="Giovanni D."/>
            <person name="Mendonca R."/>
            <person name="Onofrio V."/>
            <person name="Landulfo G."/>
            <person name="Ramirez D."/>
            <person name="Barros-Battesti D."/>
        </authorList>
    </citation>
    <scope>NUCLEOTIDE SEQUENCE</scope>
    <source>
        <strain evidence="2">Female</strain>
        <tissue evidence="2">Salivary gland</tissue>
    </source>
</reference>
<dbReference type="AlphaFoldDB" id="A0A1D2AJV9"/>